<dbReference type="RefSeq" id="XP_017770408.1">
    <property type="nucleotide sequence ID" value="XM_017914919.1"/>
</dbReference>
<feature type="domain" description="Pacifastin" evidence="9">
    <location>
        <begin position="58"/>
        <end position="91"/>
    </location>
</feature>
<keyword evidence="3 7" id="KW-0646">Protease inhibitor</keyword>
<evidence type="ECO:0000256" key="3">
    <source>
        <dbReference type="ARBA" id="ARBA00022690"/>
    </source>
</evidence>
<evidence type="ECO:0000256" key="1">
    <source>
        <dbReference type="ARBA" id="ARBA00004613"/>
    </source>
</evidence>
<dbReference type="InterPro" id="IPR036201">
    <property type="entry name" value="Pacifastin_dom_sf"/>
</dbReference>
<gene>
    <name evidence="11" type="primary">LOC108558111</name>
</gene>
<accession>A0ABM1M758</accession>
<comment type="subcellular location">
    <subcellularLocation>
        <location evidence="1">Secreted</location>
    </subcellularLocation>
</comment>
<reference evidence="11" key="1">
    <citation type="submission" date="2025-08" db="UniProtKB">
        <authorList>
            <consortium name="RefSeq"/>
        </authorList>
    </citation>
    <scope>IDENTIFICATION</scope>
    <source>
        <tissue evidence="11">Whole Larva</tissue>
    </source>
</reference>
<keyword evidence="8" id="KW-0732">Signal</keyword>
<name>A0ABM1M758_NICVS</name>
<evidence type="ECO:0000256" key="7">
    <source>
        <dbReference type="PROSITE-ProRule" id="PRU00776"/>
    </source>
</evidence>
<protein>
    <submittedName>
        <fullName evidence="11">Serine protease inhibitor I/II-like</fullName>
    </submittedName>
</protein>
<feature type="site" description="Reactive bond" evidence="7">
    <location>
        <begin position="87"/>
        <end position="88"/>
    </location>
</feature>
<dbReference type="SUPFAM" id="SSF57283">
    <property type="entry name" value="PMP inhibitors"/>
    <property type="match status" value="2"/>
</dbReference>
<comment type="similarity">
    <text evidence="6 7">Belongs to the protease inhibitor I19 family.</text>
</comment>
<dbReference type="Proteomes" id="UP000695000">
    <property type="component" value="Unplaced"/>
</dbReference>
<dbReference type="PIRSF" id="PIRSF001625">
    <property type="entry name" value="Prot_inhib_pacifastin"/>
    <property type="match status" value="1"/>
</dbReference>
<feature type="site" description="Reactive bond" evidence="7">
    <location>
        <begin position="50"/>
        <end position="51"/>
    </location>
</feature>
<dbReference type="GO" id="GO:0004867">
    <property type="term" value="F:serine-type endopeptidase inhibitor activity"/>
    <property type="evidence" value="ECO:0007669"/>
    <property type="project" value="UniProtKB-KW"/>
</dbReference>
<sequence length="91" mass="10200">MKCVTLICMFFVVLAIVDLAYSESDCKAGDVKQESCNTCKCVNGGWACTRKRCLEKRQIKCTPRETFKQECNTCICNERGDNAICTLKACL</sequence>
<dbReference type="Pfam" id="PF05375">
    <property type="entry name" value="Pacifastin_I"/>
    <property type="match status" value="2"/>
</dbReference>
<evidence type="ECO:0000313" key="10">
    <source>
        <dbReference type="Proteomes" id="UP000695000"/>
    </source>
</evidence>
<evidence type="ECO:0000256" key="4">
    <source>
        <dbReference type="ARBA" id="ARBA00022900"/>
    </source>
</evidence>
<feature type="chain" id="PRO_5047080667" evidence="8">
    <location>
        <begin position="23"/>
        <end position="91"/>
    </location>
</feature>
<feature type="disulfide bond" evidence="7">
    <location>
        <begin position="26"/>
        <end position="41"/>
    </location>
</feature>
<dbReference type="InterPro" id="IPR008037">
    <property type="entry name" value="Pacifastin_dom"/>
</dbReference>
<keyword evidence="10" id="KW-1185">Reference proteome</keyword>
<feature type="disulfide bond" evidence="7">
    <location>
        <begin position="61"/>
        <end position="76"/>
    </location>
</feature>
<evidence type="ECO:0000256" key="5">
    <source>
        <dbReference type="ARBA" id="ARBA00023157"/>
    </source>
</evidence>
<evidence type="ECO:0000256" key="2">
    <source>
        <dbReference type="ARBA" id="ARBA00022525"/>
    </source>
</evidence>
<dbReference type="GeneID" id="108558111"/>
<keyword evidence="4 7" id="KW-0722">Serine protease inhibitor</keyword>
<keyword evidence="2" id="KW-0964">Secreted</keyword>
<evidence type="ECO:0000256" key="6">
    <source>
        <dbReference type="ARBA" id="ARBA00029459"/>
    </source>
</evidence>
<feature type="domain" description="Pacifastin" evidence="9">
    <location>
        <begin position="23"/>
        <end position="56"/>
    </location>
</feature>
<keyword evidence="5 7" id="KW-1015">Disulfide bond</keyword>
<dbReference type="InterPro" id="IPR016307">
    <property type="entry name" value="Prtase-inh_pacifastin"/>
</dbReference>
<evidence type="ECO:0000256" key="8">
    <source>
        <dbReference type="SAM" id="SignalP"/>
    </source>
</evidence>
<comment type="caution">
    <text evidence="7">Lacks conserved residue(s) required for the propagation of feature annotation.</text>
</comment>
<dbReference type="PROSITE" id="PS51446">
    <property type="entry name" value="PACIFASTIN"/>
    <property type="match status" value="2"/>
</dbReference>
<proteinExistence type="inferred from homology"/>
<evidence type="ECO:0000259" key="9">
    <source>
        <dbReference type="PROSITE" id="PS51446"/>
    </source>
</evidence>
<feature type="signal peptide" evidence="8">
    <location>
        <begin position="1"/>
        <end position="22"/>
    </location>
</feature>
<evidence type="ECO:0000313" key="11">
    <source>
        <dbReference type="RefSeq" id="XP_017770408.1"/>
    </source>
</evidence>
<organism evidence="10 11">
    <name type="scientific">Nicrophorus vespilloides</name>
    <name type="common">Boreal carrion beetle</name>
    <dbReference type="NCBI Taxonomy" id="110193"/>
    <lineage>
        <taxon>Eukaryota</taxon>
        <taxon>Metazoa</taxon>
        <taxon>Ecdysozoa</taxon>
        <taxon>Arthropoda</taxon>
        <taxon>Hexapoda</taxon>
        <taxon>Insecta</taxon>
        <taxon>Pterygota</taxon>
        <taxon>Neoptera</taxon>
        <taxon>Endopterygota</taxon>
        <taxon>Coleoptera</taxon>
        <taxon>Polyphaga</taxon>
        <taxon>Staphyliniformia</taxon>
        <taxon>Silphidae</taxon>
        <taxon>Nicrophorinae</taxon>
        <taxon>Nicrophorus</taxon>
    </lineage>
</organism>